<dbReference type="InterPro" id="IPR049326">
    <property type="entry name" value="Rhodopsin_dom_fungi"/>
</dbReference>
<keyword evidence="4 7" id="KW-0472">Membrane</keyword>
<feature type="compositionally biased region" description="Basic and acidic residues" evidence="6">
    <location>
        <begin position="457"/>
        <end position="473"/>
    </location>
</feature>
<feature type="transmembrane region" description="Helical" evidence="7">
    <location>
        <begin position="86"/>
        <end position="104"/>
    </location>
</feature>
<evidence type="ECO:0000259" key="8">
    <source>
        <dbReference type="Pfam" id="PF20684"/>
    </source>
</evidence>
<dbReference type="AlphaFoldDB" id="A0A0F4Z1H2"/>
<dbReference type="GO" id="GO:0016020">
    <property type="term" value="C:membrane"/>
    <property type="evidence" value="ECO:0007669"/>
    <property type="project" value="UniProtKB-SubCell"/>
</dbReference>
<accession>A0A0F4Z1H2</accession>
<feature type="region of interest" description="Disordered" evidence="6">
    <location>
        <begin position="371"/>
        <end position="403"/>
    </location>
</feature>
<dbReference type="PANTHER" id="PTHR33048">
    <property type="entry name" value="PTH11-LIKE INTEGRAL MEMBRANE PROTEIN (AFU_ORTHOLOGUE AFUA_5G11245)"/>
    <property type="match status" value="1"/>
</dbReference>
<comment type="caution">
    <text evidence="9">The sequence shown here is derived from an EMBL/GenBank/DDBJ whole genome shotgun (WGS) entry which is preliminary data.</text>
</comment>
<comment type="similarity">
    <text evidence="5">Belongs to the SAT4 family.</text>
</comment>
<dbReference type="RefSeq" id="XP_013330807.1">
    <property type="nucleotide sequence ID" value="XM_013475353.1"/>
</dbReference>
<evidence type="ECO:0000256" key="1">
    <source>
        <dbReference type="ARBA" id="ARBA00004141"/>
    </source>
</evidence>
<dbReference type="STRING" id="1408163.A0A0F4Z1H2"/>
<feature type="compositionally biased region" description="Polar residues" evidence="6">
    <location>
        <begin position="374"/>
        <end position="385"/>
    </location>
</feature>
<evidence type="ECO:0000313" key="9">
    <source>
        <dbReference type="EMBL" id="KKA24195.1"/>
    </source>
</evidence>
<feature type="transmembrane region" description="Helical" evidence="7">
    <location>
        <begin position="124"/>
        <end position="153"/>
    </location>
</feature>
<protein>
    <submittedName>
        <fullName evidence="9">Integral membrane protein Pth11-like protein</fullName>
    </submittedName>
</protein>
<feature type="compositionally biased region" description="Pro residues" evidence="6">
    <location>
        <begin position="393"/>
        <end position="403"/>
    </location>
</feature>
<evidence type="ECO:0000313" key="10">
    <source>
        <dbReference type="Proteomes" id="UP000053958"/>
    </source>
</evidence>
<evidence type="ECO:0000256" key="5">
    <source>
        <dbReference type="ARBA" id="ARBA00038359"/>
    </source>
</evidence>
<dbReference type="OrthoDB" id="5398233at2759"/>
<dbReference type="EMBL" id="LASV01000072">
    <property type="protein sequence ID" value="KKA24195.1"/>
    <property type="molecule type" value="Genomic_DNA"/>
</dbReference>
<reference evidence="9 10" key="1">
    <citation type="submission" date="2015-04" db="EMBL/GenBank/DDBJ databases">
        <authorList>
            <person name="Heijne W.H."/>
            <person name="Fedorova N.D."/>
            <person name="Nierman W.C."/>
            <person name="Vollebregt A.W."/>
            <person name="Zhao Z."/>
            <person name="Wu L."/>
            <person name="Kumar M."/>
            <person name="Stam H."/>
            <person name="van den Berg M.A."/>
            <person name="Pel H.J."/>
        </authorList>
    </citation>
    <scope>NUCLEOTIDE SEQUENCE [LARGE SCALE GENOMIC DNA]</scope>
    <source>
        <strain evidence="9 10">CBS 393.64</strain>
    </source>
</reference>
<evidence type="ECO:0000256" key="2">
    <source>
        <dbReference type="ARBA" id="ARBA00022692"/>
    </source>
</evidence>
<comment type="subcellular location">
    <subcellularLocation>
        <location evidence="1">Membrane</location>
        <topology evidence="1">Multi-pass membrane protein</topology>
    </subcellularLocation>
</comment>
<name>A0A0F4Z1H2_RASE3</name>
<feature type="region of interest" description="Disordered" evidence="6">
    <location>
        <begin position="421"/>
        <end position="490"/>
    </location>
</feature>
<feature type="compositionally biased region" description="Polar residues" evidence="6">
    <location>
        <begin position="445"/>
        <end position="454"/>
    </location>
</feature>
<gene>
    <name evidence="9" type="ORF">T310_1734</name>
</gene>
<dbReference type="Pfam" id="PF20684">
    <property type="entry name" value="Fung_rhodopsin"/>
    <property type="match status" value="1"/>
</dbReference>
<feature type="domain" description="Rhodopsin" evidence="8">
    <location>
        <begin position="14"/>
        <end position="188"/>
    </location>
</feature>
<feature type="transmembrane region" description="Helical" evidence="7">
    <location>
        <begin position="41"/>
        <end position="60"/>
    </location>
</feature>
<proteinExistence type="inferred from homology"/>
<dbReference type="PANTHER" id="PTHR33048:SF19">
    <property type="entry name" value="MEMBRANE PROTEIN PTH11-LIKE, PUTATIVE (AFU_ORTHOLOGUE AFUA_1G14080)-RELATED"/>
    <property type="match status" value="1"/>
</dbReference>
<dbReference type="InterPro" id="IPR052337">
    <property type="entry name" value="SAT4-like"/>
</dbReference>
<sequence length="490" mass="53734">MLASIVPLLIRMAFAHVVLIWGTNNTKTAGLSELDIQHREIGSRLVLAARVFYAAFIWMGKYTVCEFLRRLTGTVWTKFFRLTLRFIRYFLASTFLAVVIATLAECQPFDHYWQVVPDPGPKCRLGYANLLTMGVCDVITDLLLVVFPIPLALMSTLPVKRKLSLVSLFALSMILVAITCYRVPMVIQRNGLQSYRSLLASLEILAATAVSNAVVIGSFVRDKGVKKPKFKRAYGSSGSESLDHSSARRATITTRRWGSDADLVESLGIGLGPELQTTDTKVVRPAPVALSSHDFSARTGTVDPGWTFPSRLSTGTDDLASASDSMGARVDPHEYIPLNDWDRWESTSGNPRASHRNVSFSDVGGLLDPPSPTTPAIGTATTQPGSRYRPTFSPEPPLSPEMPRYPPYRRGSMALLQDVGGLLFPPRDSSGVTPSHDGGERRESTSQAGPSTSPYRHGRDVQAHVMEDHHVELQDAGGLLSQEPRRDLGR</sequence>
<dbReference type="Proteomes" id="UP000053958">
    <property type="component" value="Unassembled WGS sequence"/>
</dbReference>
<feature type="transmembrane region" description="Helical" evidence="7">
    <location>
        <begin position="199"/>
        <end position="220"/>
    </location>
</feature>
<organism evidence="9 10">
    <name type="scientific">Rasamsonia emersonii (strain ATCC 16479 / CBS 393.64 / IMI 116815)</name>
    <dbReference type="NCBI Taxonomy" id="1408163"/>
    <lineage>
        <taxon>Eukaryota</taxon>
        <taxon>Fungi</taxon>
        <taxon>Dikarya</taxon>
        <taxon>Ascomycota</taxon>
        <taxon>Pezizomycotina</taxon>
        <taxon>Eurotiomycetes</taxon>
        <taxon>Eurotiomycetidae</taxon>
        <taxon>Eurotiales</taxon>
        <taxon>Trichocomaceae</taxon>
        <taxon>Rasamsonia</taxon>
    </lineage>
</organism>
<keyword evidence="10" id="KW-1185">Reference proteome</keyword>
<evidence type="ECO:0000256" key="4">
    <source>
        <dbReference type="ARBA" id="ARBA00023136"/>
    </source>
</evidence>
<evidence type="ECO:0000256" key="3">
    <source>
        <dbReference type="ARBA" id="ARBA00022989"/>
    </source>
</evidence>
<keyword evidence="3 7" id="KW-1133">Transmembrane helix</keyword>
<evidence type="ECO:0000256" key="6">
    <source>
        <dbReference type="SAM" id="MobiDB-lite"/>
    </source>
</evidence>
<dbReference type="GeneID" id="25314085"/>
<keyword evidence="2 7" id="KW-0812">Transmembrane</keyword>
<feature type="transmembrane region" description="Helical" evidence="7">
    <location>
        <begin position="165"/>
        <end position="187"/>
    </location>
</feature>
<evidence type="ECO:0000256" key="7">
    <source>
        <dbReference type="SAM" id="Phobius"/>
    </source>
</evidence>